<dbReference type="Gene3D" id="3.40.630.10">
    <property type="entry name" value="Zn peptidases"/>
    <property type="match status" value="1"/>
</dbReference>
<evidence type="ECO:0000256" key="6">
    <source>
        <dbReference type="PIRNR" id="PIRNR001123"/>
    </source>
</evidence>
<keyword evidence="5" id="KW-0378">Hydrolase</keyword>
<keyword evidence="3" id="KW-0645">Protease</keyword>
<evidence type="ECO:0000313" key="9">
    <source>
        <dbReference type="EMBL" id="RGI85649.1"/>
    </source>
</evidence>
<dbReference type="Pfam" id="PF05343">
    <property type="entry name" value="Peptidase_M42"/>
    <property type="match status" value="1"/>
</dbReference>
<evidence type="ECO:0000313" key="14">
    <source>
        <dbReference type="Proteomes" id="UP000261208"/>
    </source>
</evidence>
<name>A0A3E4F891_9FIRM</name>
<proteinExistence type="inferred from homology"/>
<dbReference type="GO" id="GO:0046872">
    <property type="term" value="F:metal ion binding"/>
    <property type="evidence" value="ECO:0007669"/>
    <property type="project" value="UniProtKB-UniRule"/>
</dbReference>
<evidence type="ECO:0000313" key="12">
    <source>
        <dbReference type="EMBL" id="RHC01246.1"/>
    </source>
</evidence>
<dbReference type="EMBL" id="QSOI01000003">
    <property type="protein sequence ID" value="RGI85649.1"/>
    <property type="molecule type" value="Genomic_DNA"/>
</dbReference>
<dbReference type="PIRSF" id="PIRSF001123">
    <property type="entry name" value="PepA_GA"/>
    <property type="match status" value="1"/>
</dbReference>
<keyword evidence="4 8" id="KW-0479">Metal-binding</keyword>
<evidence type="ECO:0000256" key="2">
    <source>
        <dbReference type="ARBA" id="ARBA00022438"/>
    </source>
</evidence>
<dbReference type="GO" id="GO:0004177">
    <property type="term" value="F:aminopeptidase activity"/>
    <property type="evidence" value="ECO:0007669"/>
    <property type="project" value="UniProtKB-UniRule"/>
</dbReference>
<feature type="active site" description="Proton acceptor" evidence="7">
    <location>
        <position position="222"/>
    </location>
</feature>
<feature type="binding site" evidence="8">
    <location>
        <position position="223"/>
    </location>
    <ligand>
        <name>Zn(2+)</name>
        <dbReference type="ChEBI" id="CHEBI:29105"/>
        <label>2</label>
    </ligand>
</feature>
<comment type="caution">
    <text evidence="9">The sequence shown here is derived from an EMBL/GenBank/DDBJ whole genome shotgun (WGS) entry which is preliminary data.</text>
</comment>
<evidence type="ECO:0000256" key="3">
    <source>
        <dbReference type="ARBA" id="ARBA00022670"/>
    </source>
</evidence>
<dbReference type="Proteomes" id="UP000261208">
    <property type="component" value="Unassembled WGS sequence"/>
</dbReference>
<feature type="binding site" evidence="8">
    <location>
        <position position="188"/>
    </location>
    <ligand>
        <name>Zn(2+)</name>
        <dbReference type="ChEBI" id="CHEBI:29105"/>
        <label>1</label>
    </ligand>
</feature>
<dbReference type="InterPro" id="IPR051464">
    <property type="entry name" value="Peptidase_M42_aminopept"/>
</dbReference>
<organism evidence="9 13">
    <name type="scientific">Dorea formicigenerans</name>
    <dbReference type="NCBI Taxonomy" id="39486"/>
    <lineage>
        <taxon>Bacteria</taxon>
        <taxon>Bacillati</taxon>
        <taxon>Bacillota</taxon>
        <taxon>Clostridia</taxon>
        <taxon>Lachnospirales</taxon>
        <taxon>Lachnospiraceae</taxon>
        <taxon>Dorea</taxon>
    </lineage>
</organism>
<reference evidence="13 14" key="1">
    <citation type="submission" date="2018-08" db="EMBL/GenBank/DDBJ databases">
        <title>A genome reference for cultivated species of the human gut microbiota.</title>
        <authorList>
            <person name="Zou Y."/>
            <person name="Xue W."/>
            <person name="Luo G."/>
        </authorList>
    </citation>
    <scope>NUCLEOTIDE SEQUENCE [LARGE SCALE GENOMIC DNA]</scope>
    <source>
        <strain evidence="11 16">AF21-25</strain>
        <strain evidence="12 15">AM37-5</strain>
        <strain evidence="10 14">TF11-11</strain>
        <strain evidence="9 13">TM09-19AC</strain>
    </source>
</reference>
<evidence type="ECO:0000256" key="8">
    <source>
        <dbReference type="PIRSR" id="PIRSR001123-2"/>
    </source>
</evidence>
<dbReference type="PANTHER" id="PTHR32481">
    <property type="entry name" value="AMINOPEPTIDASE"/>
    <property type="match status" value="1"/>
</dbReference>
<dbReference type="EMBL" id="QSHK01000027">
    <property type="protein sequence ID" value="RHC01246.1"/>
    <property type="molecule type" value="Genomic_DNA"/>
</dbReference>
<evidence type="ECO:0000256" key="5">
    <source>
        <dbReference type="ARBA" id="ARBA00022801"/>
    </source>
</evidence>
<dbReference type="CDD" id="cd05657">
    <property type="entry name" value="M42_glucanase_like"/>
    <property type="match status" value="1"/>
</dbReference>
<evidence type="ECO:0000313" key="11">
    <source>
        <dbReference type="EMBL" id="RGS70025.1"/>
    </source>
</evidence>
<dbReference type="SUPFAM" id="SSF101821">
    <property type="entry name" value="Aminopeptidase/glucanase lid domain"/>
    <property type="match status" value="1"/>
</dbReference>
<dbReference type="Proteomes" id="UP000284742">
    <property type="component" value="Unassembled WGS sequence"/>
</dbReference>
<sequence length="346" mass="38059">MNFEQYQNYLIDTATSLLSIDSTSGFTAKVTDYLIDTVKELGYPVYKNNIGNVIVTVEGEDDSEPVALSAHVDTLGLMVRSITSDGMLMITSIGSPLLPSLDGEYCNIHTRDGRVYTGTILSLSPAVHVFPDASTRDRDEQNMAVRIDEIVHSKEDVEALGIHAGDFVCYDPKTTFTKSGFLKSRFIDDKACSALELTLLKIMKDNDIKPKHKTYICFSTHEEIGYGGATLPKDIKELLVVDMGCVGLDLTCTEEQVSICAKDSSGPFDYEMTTRLVNLAKKHNLDAVTDIYPRYSSDALAVWRAGYDTRAALIGPGVQASHGMERTHIKGLMNTLELCAAYLELI</sequence>
<comment type="similarity">
    <text evidence="1 6">Belongs to the peptidase M42 family.</text>
</comment>
<comment type="cofactor">
    <cofactor evidence="8">
        <name>a divalent metal cation</name>
        <dbReference type="ChEBI" id="CHEBI:60240"/>
    </cofactor>
    <text evidence="8">Binds 2 divalent metal cations per subunit.</text>
</comment>
<dbReference type="AlphaFoldDB" id="A0A3E4F891"/>
<evidence type="ECO:0000313" key="10">
    <source>
        <dbReference type="EMBL" id="RGK44075.1"/>
    </source>
</evidence>
<accession>A0A3E4F891</accession>
<gene>
    <name evidence="12" type="ORF">DW860_16495</name>
    <name evidence="11" type="ORF">DWX78_08760</name>
    <name evidence="10" type="ORF">DXD10_14885</name>
    <name evidence="9" type="ORF">DXD84_02815</name>
</gene>
<evidence type="ECO:0000313" key="16">
    <source>
        <dbReference type="Proteomes" id="UP000285981"/>
    </source>
</evidence>
<feature type="binding site" evidence="8">
    <location>
        <position position="322"/>
    </location>
    <ligand>
        <name>Zn(2+)</name>
        <dbReference type="ChEBI" id="CHEBI:29105"/>
        <label>2</label>
    </ligand>
</feature>
<evidence type="ECO:0000256" key="1">
    <source>
        <dbReference type="ARBA" id="ARBA00006272"/>
    </source>
</evidence>
<dbReference type="GO" id="GO:0006508">
    <property type="term" value="P:proteolysis"/>
    <property type="evidence" value="ECO:0007669"/>
    <property type="project" value="UniProtKB-KW"/>
</dbReference>
<feature type="binding site" evidence="8">
    <location>
        <position position="188"/>
    </location>
    <ligand>
        <name>Zn(2+)</name>
        <dbReference type="ChEBI" id="CHEBI:29105"/>
        <label>2</label>
    </ligand>
</feature>
<dbReference type="InterPro" id="IPR008007">
    <property type="entry name" value="Peptidase_M42"/>
</dbReference>
<dbReference type="InterPro" id="IPR023367">
    <property type="entry name" value="Peptidase_M42_dom2"/>
</dbReference>
<evidence type="ECO:0000313" key="13">
    <source>
        <dbReference type="Proteomes" id="UP000260664"/>
    </source>
</evidence>
<dbReference type="Proteomes" id="UP000260664">
    <property type="component" value="Unassembled WGS sequence"/>
</dbReference>
<evidence type="ECO:0000256" key="7">
    <source>
        <dbReference type="PIRSR" id="PIRSR001123-1"/>
    </source>
</evidence>
<evidence type="ECO:0000313" key="15">
    <source>
        <dbReference type="Proteomes" id="UP000284742"/>
    </source>
</evidence>
<keyword evidence="2 9" id="KW-0031">Aminopeptidase</keyword>
<dbReference type="EMBL" id="QSQQ01000025">
    <property type="protein sequence ID" value="RGK44075.1"/>
    <property type="molecule type" value="Genomic_DNA"/>
</dbReference>
<dbReference type="Gene3D" id="2.40.30.40">
    <property type="entry name" value="Peptidase M42, domain 2"/>
    <property type="match status" value="1"/>
</dbReference>
<dbReference type="Proteomes" id="UP000285981">
    <property type="component" value="Unassembled WGS sequence"/>
</dbReference>
<dbReference type="RefSeq" id="WP_117494371.1">
    <property type="nucleotide sequence ID" value="NZ_QSHK01000027.1"/>
</dbReference>
<dbReference type="PANTHER" id="PTHR32481:SF7">
    <property type="entry name" value="AMINOPEPTIDASE YHFE-RELATED"/>
    <property type="match status" value="1"/>
</dbReference>
<evidence type="ECO:0000256" key="4">
    <source>
        <dbReference type="ARBA" id="ARBA00022723"/>
    </source>
</evidence>
<protein>
    <submittedName>
        <fullName evidence="9">Aminopeptidase</fullName>
    </submittedName>
</protein>
<dbReference type="EMBL" id="QRVU01000039">
    <property type="protein sequence ID" value="RGS70025.1"/>
    <property type="molecule type" value="Genomic_DNA"/>
</dbReference>
<dbReference type="SUPFAM" id="SSF53187">
    <property type="entry name" value="Zn-dependent exopeptidases"/>
    <property type="match status" value="1"/>
</dbReference>
<feature type="binding site" evidence="8">
    <location>
        <position position="242"/>
    </location>
    <ligand>
        <name>Zn(2+)</name>
        <dbReference type="ChEBI" id="CHEBI:29105"/>
        <label>1</label>
    </ligand>
</feature>
<feature type="binding site" evidence="8">
    <location>
        <position position="71"/>
    </location>
    <ligand>
        <name>Zn(2+)</name>
        <dbReference type="ChEBI" id="CHEBI:29105"/>
        <label>1</label>
    </ligand>
</feature>